<feature type="transmembrane region" description="Helical" evidence="5">
    <location>
        <begin position="63"/>
        <end position="90"/>
    </location>
</feature>
<gene>
    <name evidence="6" type="ORF">PENSTE_c002G07339</name>
</gene>
<organism evidence="6 7">
    <name type="scientific">Penicillium steckii</name>
    <dbReference type="NCBI Taxonomy" id="303698"/>
    <lineage>
        <taxon>Eukaryota</taxon>
        <taxon>Fungi</taxon>
        <taxon>Dikarya</taxon>
        <taxon>Ascomycota</taxon>
        <taxon>Pezizomycotina</taxon>
        <taxon>Eurotiomycetes</taxon>
        <taxon>Eurotiomycetidae</taxon>
        <taxon>Eurotiales</taxon>
        <taxon>Aspergillaceae</taxon>
        <taxon>Penicillium</taxon>
    </lineage>
</organism>
<dbReference type="Proteomes" id="UP000191285">
    <property type="component" value="Unassembled WGS sequence"/>
</dbReference>
<dbReference type="STRING" id="303698.A0A1V6TVH4"/>
<keyword evidence="3 5" id="KW-1133">Transmembrane helix</keyword>
<dbReference type="GO" id="GO:0005886">
    <property type="term" value="C:plasma membrane"/>
    <property type="evidence" value="ECO:0007669"/>
    <property type="project" value="TreeGrafter"/>
</dbReference>
<feature type="transmembrane region" description="Helical" evidence="5">
    <location>
        <begin position="441"/>
        <end position="461"/>
    </location>
</feature>
<evidence type="ECO:0000256" key="3">
    <source>
        <dbReference type="ARBA" id="ARBA00022989"/>
    </source>
</evidence>
<evidence type="ECO:0000313" key="6">
    <source>
        <dbReference type="EMBL" id="OQE29839.1"/>
    </source>
</evidence>
<comment type="caution">
    <text evidence="6">The sequence shown here is derived from an EMBL/GenBank/DDBJ whole genome shotgun (WGS) entry which is preliminary data.</text>
</comment>
<dbReference type="OrthoDB" id="268400at2759"/>
<evidence type="ECO:0000256" key="1">
    <source>
        <dbReference type="ARBA" id="ARBA00004141"/>
    </source>
</evidence>
<feature type="transmembrane region" description="Helical" evidence="5">
    <location>
        <begin position="410"/>
        <end position="429"/>
    </location>
</feature>
<feature type="transmembrane region" description="Helical" evidence="5">
    <location>
        <begin position="331"/>
        <end position="349"/>
    </location>
</feature>
<feature type="transmembrane region" description="Helical" evidence="5">
    <location>
        <begin position="369"/>
        <end position="389"/>
    </location>
</feature>
<reference evidence="7" key="1">
    <citation type="journal article" date="2017" name="Nat. Microbiol.">
        <title>Global analysis of biosynthetic gene clusters reveals vast potential of secondary metabolite production in Penicillium species.</title>
        <authorList>
            <person name="Nielsen J.C."/>
            <person name="Grijseels S."/>
            <person name="Prigent S."/>
            <person name="Ji B."/>
            <person name="Dainat J."/>
            <person name="Nielsen K.F."/>
            <person name="Frisvad J.C."/>
            <person name="Workman M."/>
            <person name="Nielsen J."/>
        </authorList>
    </citation>
    <scope>NUCLEOTIDE SEQUENCE [LARGE SCALE GENOMIC DNA]</scope>
    <source>
        <strain evidence="7">IBT 24891</strain>
    </source>
</reference>
<dbReference type="Pfam" id="PF07690">
    <property type="entry name" value="MFS_1"/>
    <property type="match status" value="1"/>
</dbReference>
<dbReference type="PANTHER" id="PTHR23502:SF139">
    <property type="entry name" value="MAJOR FACILITATOR SUPERFAMILY (MFS) PROFILE DOMAIN-CONTAINING PROTEIN-RELATED"/>
    <property type="match status" value="1"/>
</dbReference>
<dbReference type="EMBL" id="MLKD01000002">
    <property type="protein sequence ID" value="OQE29839.1"/>
    <property type="molecule type" value="Genomic_DNA"/>
</dbReference>
<feature type="transmembrane region" description="Helical" evidence="5">
    <location>
        <begin position="102"/>
        <end position="121"/>
    </location>
</feature>
<dbReference type="AlphaFoldDB" id="A0A1V6TVH4"/>
<evidence type="ECO:0008006" key="8">
    <source>
        <dbReference type="Google" id="ProtNLM"/>
    </source>
</evidence>
<feature type="transmembrane region" description="Helical" evidence="5">
    <location>
        <begin position="473"/>
        <end position="492"/>
    </location>
</feature>
<evidence type="ECO:0000256" key="2">
    <source>
        <dbReference type="ARBA" id="ARBA00022692"/>
    </source>
</evidence>
<evidence type="ECO:0000313" key="7">
    <source>
        <dbReference type="Proteomes" id="UP000191285"/>
    </source>
</evidence>
<protein>
    <recommendedName>
        <fullName evidence="8">Major facilitator superfamily (MFS) profile domain-containing protein</fullName>
    </recommendedName>
</protein>
<sequence length="541" mass="58931">MATIDSKVKVEFVEDIEPAIKDGYQKSKDGLLVDASGDILRLPVPSSDPNDPLNFTFLEKMGVIVSCCWFSIMSLSVVGGLGSILNVFFQMYIPQGHTTTEVVWLGTFPSLFVGVGNYLILPLGLAYGRRPAAIISIVVLLAATVGCAVSQTFEQHLGLRILQGLATGATESLLPLMLSEVTFVHQRGLVYGVYWATQNVVTSALNLASSYEAAALGWRWFYWVYVIAVGVGLFIVVLTCFETKYQRRAQVLNGQVVVTDQFGVTQVLTGDQAQVYLQAMARTEDDLVADETRLKKTYLQMLMPWGKPASNPLRVVVTSWFHMFEAFSSPGILYATLLASVVLGSSIGMSLTYDTVLQGRGWPAKSVGLINLGGVFGGFGGMLYAGVFGDWFILRMARRNNGVHTPEHRLLLLIVPGILVVVSLILYGCTADGSATWGGPYMGWTLLQVAFVSVLILSTAFAAEAWEKNPGPALVAVVGTKNIISFGISYGLNPMVEKYSYPVAMGILAGVCGGVFLLGIPVYFFNPVWRRYMQRRESKKP</sequence>
<keyword evidence="4 5" id="KW-0472">Membrane</keyword>
<feature type="transmembrane region" description="Helical" evidence="5">
    <location>
        <begin position="504"/>
        <end position="526"/>
    </location>
</feature>
<accession>A0A1V6TVH4</accession>
<dbReference type="Gene3D" id="1.20.1250.20">
    <property type="entry name" value="MFS general substrate transporter like domains"/>
    <property type="match status" value="1"/>
</dbReference>
<dbReference type="SUPFAM" id="SSF103473">
    <property type="entry name" value="MFS general substrate transporter"/>
    <property type="match status" value="1"/>
</dbReference>
<dbReference type="InterPro" id="IPR011701">
    <property type="entry name" value="MFS"/>
</dbReference>
<evidence type="ECO:0000256" key="4">
    <source>
        <dbReference type="ARBA" id="ARBA00023136"/>
    </source>
</evidence>
<comment type="subcellular location">
    <subcellularLocation>
        <location evidence="1">Membrane</location>
        <topology evidence="1">Multi-pass membrane protein</topology>
    </subcellularLocation>
</comment>
<proteinExistence type="predicted"/>
<name>A0A1V6TVH4_9EURO</name>
<dbReference type="GO" id="GO:0022857">
    <property type="term" value="F:transmembrane transporter activity"/>
    <property type="evidence" value="ECO:0007669"/>
    <property type="project" value="InterPro"/>
</dbReference>
<dbReference type="PANTHER" id="PTHR23502">
    <property type="entry name" value="MAJOR FACILITATOR SUPERFAMILY"/>
    <property type="match status" value="1"/>
</dbReference>
<keyword evidence="2 5" id="KW-0812">Transmembrane</keyword>
<evidence type="ECO:0000256" key="5">
    <source>
        <dbReference type="SAM" id="Phobius"/>
    </source>
</evidence>
<keyword evidence="7" id="KW-1185">Reference proteome</keyword>
<feature type="transmembrane region" description="Helical" evidence="5">
    <location>
        <begin position="220"/>
        <end position="241"/>
    </location>
</feature>
<feature type="transmembrane region" description="Helical" evidence="5">
    <location>
        <begin position="133"/>
        <end position="153"/>
    </location>
</feature>
<dbReference type="InterPro" id="IPR036259">
    <property type="entry name" value="MFS_trans_sf"/>
</dbReference>